<dbReference type="EMBL" id="JAVXUP010000023">
    <property type="protein sequence ID" value="KAK3042230.1"/>
    <property type="molecule type" value="Genomic_DNA"/>
</dbReference>
<dbReference type="FunFam" id="2.70.150.10:FF:000006">
    <property type="entry name" value="Calcium-transporting ATPase"/>
    <property type="match status" value="1"/>
</dbReference>
<keyword evidence="8 17" id="KW-0106">Calcium</keyword>
<feature type="transmembrane region" description="Helical" evidence="17">
    <location>
        <begin position="1842"/>
        <end position="1861"/>
    </location>
</feature>
<dbReference type="InterPro" id="IPR036412">
    <property type="entry name" value="HAD-like_sf"/>
</dbReference>
<dbReference type="NCBIfam" id="TIGR01517">
    <property type="entry name" value="ATPase-IIB_Ca"/>
    <property type="match status" value="2"/>
</dbReference>
<evidence type="ECO:0000313" key="19">
    <source>
        <dbReference type="EMBL" id="KAK3042230.1"/>
    </source>
</evidence>
<evidence type="ECO:0000313" key="20">
    <source>
        <dbReference type="Proteomes" id="UP001188597"/>
    </source>
</evidence>
<keyword evidence="4 17" id="KW-0109">Calcium transport</keyword>
<dbReference type="InterPro" id="IPR059000">
    <property type="entry name" value="ATPase_P-type_domA"/>
</dbReference>
<keyword evidence="14 17" id="KW-0406">Ion transport</keyword>
<comment type="function">
    <text evidence="17">Catalyzes the hydrolysis of ATP coupled with the transport of calcium.</text>
</comment>
<dbReference type="FunFam" id="1.20.1110.10:FF:000036">
    <property type="entry name" value="Calcium-transporting ATPase"/>
    <property type="match status" value="1"/>
</dbReference>
<dbReference type="InterPro" id="IPR006068">
    <property type="entry name" value="ATPase_P-typ_cation-transptr_C"/>
</dbReference>
<feature type="transmembrane region" description="Helical" evidence="17">
    <location>
        <begin position="817"/>
        <end position="835"/>
    </location>
</feature>
<dbReference type="GO" id="GO:0005388">
    <property type="term" value="F:P-type calcium transporter activity"/>
    <property type="evidence" value="ECO:0007669"/>
    <property type="project" value="UniProtKB-EC"/>
</dbReference>
<keyword evidence="9 17" id="KW-0067">ATP-binding</keyword>
<dbReference type="PROSITE" id="PS00154">
    <property type="entry name" value="ATPASE_E1_E2"/>
    <property type="match status" value="1"/>
</dbReference>
<evidence type="ECO:0000256" key="8">
    <source>
        <dbReference type="ARBA" id="ARBA00022837"/>
    </source>
</evidence>
<dbReference type="SUPFAM" id="SSF81665">
    <property type="entry name" value="Calcium ATPase, transmembrane domain M"/>
    <property type="match status" value="2"/>
</dbReference>
<dbReference type="Pfam" id="PF00122">
    <property type="entry name" value="E1-E2_ATPase"/>
    <property type="match status" value="2"/>
</dbReference>
<comment type="catalytic activity">
    <reaction evidence="16 17">
        <text>Ca(2+)(in) + ATP + H2O = Ca(2+)(out) + ADP + phosphate + H(+)</text>
        <dbReference type="Rhea" id="RHEA:18105"/>
        <dbReference type="ChEBI" id="CHEBI:15377"/>
        <dbReference type="ChEBI" id="CHEBI:15378"/>
        <dbReference type="ChEBI" id="CHEBI:29108"/>
        <dbReference type="ChEBI" id="CHEBI:30616"/>
        <dbReference type="ChEBI" id="CHEBI:43474"/>
        <dbReference type="ChEBI" id="CHEBI:456216"/>
        <dbReference type="EC" id="7.2.2.10"/>
    </reaction>
</comment>
<feature type="transmembrane region" description="Helical" evidence="17">
    <location>
        <begin position="341"/>
        <end position="361"/>
    </location>
</feature>
<feature type="transmembrane region" description="Helical" evidence="17">
    <location>
        <begin position="186"/>
        <end position="205"/>
    </location>
</feature>
<keyword evidence="12" id="KW-1278">Translocase</keyword>
<feature type="transmembrane region" description="Helical" evidence="17">
    <location>
        <begin position="1278"/>
        <end position="1303"/>
    </location>
</feature>
<dbReference type="Gene3D" id="3.40.50.1000">
    <property type="entry name" value="HAD superfamily/HAD-like"/>
    <property type="match status" value="2"/>
</dbReference>
<dbReference type="InterPro" id="IPR004014">
    <property type="entry name" value="ATPase_P-typ_cation-transptr_N"/>
</dbReference>
<keyword evidence="3 17" id="KW-0813">Transport</keyword>
<organism evidence="19 20">
    <name type="scientific">Escallonia herrerae</name>
    <dbReference type="NCBI Taxonomy" id="1293975"/>
    <lineage>
        <taxon>Eukaryota</taxon>
        <taxon>Viridiplantae</taxon>
        <taxon>Streptophyta</taxon>
        <taxon>Embryophyta</taxon>
        <taxon>Tracheophyta</taxon>
        <taxon>Spermatophyta</taxon>
        <taxon>Magnoliopsida</taxon>
        <taxon>eudicotyledons</taxon>
        <taxon>Gunneridae</taxon>
        <taxon>Pentapetalae</taxon>
        <taxon>asterids</taxon>
        <taxon>campanulids</taxon>
        <taxon>Escalloniales</taxon>
        <taxon>Escalloniaceae</taxon>
        <taxon>Escallonia</taxon>
    </lineage>
</organism>
<dbReference type="NCBIfam" id="TIGR01494">
    <property type="entry name" value="ATPase_P-type"/>
    <property type="match status" value="1"/>
</dbReference>
<dbReference type="Gene3D" id="2.70.150.10">
    <property type="entry name" value="Calcium-transporting ATPase, cytoplasmic transduction domain A"/>
    <property type="match status" value="2"/>
</dbReference>
<keyword evidence="7 17" id="KW-0547">Nucleotide-binding</keyword>
<feature type="domain" description="Cation-transporting P-type ATPase N-terminal" evidence="18">
    <location>
        <begin position="97"/>
        <end position="174"/>
    </location>
</feature>
<dbReference type="Pfam" id="PF13246">
    <property type="entry name" value="Cation_ATPase"/>
    <property type="match status" value="2"/>
</dbReference>
<evidence type="ECO:0000256" key="15">
    <source>
        <dbReference type="ARBA" id="ARBA00023136"/>
    </source>
</evidence>
<comment type="similarity">
    <text evidence="2 17">Belongs to the cation transport ATPase (P-type) (TC 3.A.3) family. Type IIB subfamily.</text>
</comment>
<dbReference type="InterPro" id="IPR006408">
    <property type="entry name" value="P-type_ATPase_IIB"/>
</dbReference>
<feature type="transmembrane region" description="Helical" evidence="17">
    <location>
        <begin position="384"/>
        <end position="417"/>
    </location>
</feature>
<dbReference type="InterPro" id="IPR008250">
    <property type="entry name" value="ATPase_P-typ_transduc_dom_A_sf"/>
</dbReference>
<keyword evidence="6" id="KW-0479">Metal-binding</keyword>
<feature type="transmembrane region" description="Helical" evidence="17">
    <location>
        <begin position="1239"/>
        <end position="1258"/>
    </location>
</feature>
<feature type="transmembrane region" description="Helical" evidence="17">
    <location>
        <begin position="1733"/>
        <end position="1753"/>
    </location>
</feature>
<evidence type="ECO:0000256" key="7">
    <source>
        <dbReference type="ARBA" id="ARBA00022741"/>
    </source>
</evidence>
<dbReference type="SMART" id="SM00831">
    <property type="entry name" value="Cation_ATPase_N"/>
    <property type="match status" value="1"/>
</dbReference>
<evidence type="ECO:0000256" key="6">
    <source>
        <dbReference type="ARBA" id="ARBA00022723"/>
    </source>
</evidence>
<dbReference type="GO" id="GO:0046872">
    <property type="term" value="F:metal ion binding"/>
    <property type="evidence" value="ECO:0007669"/>
    <property type="project" value="UniProtKB-KW"/>
</dbReference>
<evidence type="ECO:0000256" key="12">
    <source>
        <dbReference type="ARBA" id="ARBA00022967"/>
    </source>
</evidence>
<keyword evidence="13 17" id="KW-1133">Transmembrane helix</keyword>
<comment type="subcellular location">
    <subcellularLocation>
        <location evidence="1 17">Membrane</location>
        <topology evidence="1 17">Multi-pass membrane protein</topology>
    </subcellularLocation>
</comment>
<dbReference type="SUPFAM" id="SSF81660">
    <property type="entry name" value="Metal cation-transporting ATPase, ATP-binding domain N"/>
    <property type="match status" value="2"/>
</dbReference>
<dbReference type="InterPro" id="IPR023298">
    <property type="entry name" value="ATPase_P-typ_TM_dom_sf"/>
</dbReference>
<dbReference type="PANTHER" id="PTHR24093:SF434">
    <property type="entry name" value="CALCIUM-TRANSPORTING ATPASE 13, PLASMA MEMBRANE-TYPE-RELATED"/>
    <property type="match status" value="1"/>
</dbReference>
<evidence type="ECO:0000256" key="3">
    <source>
        <dbReference type="ARBA" id="ARBA00022448"/>
    </source>
</evidence>
<dbReference type="Proteomes" id="UP001188597">
    <property type="component" value="Unassembled WGS sequence"/>
</dbReference>
<gene>
    <name evidence="19" type="ORF">RJ639_001350</name>
</gene>
<keyword evidence="11" id="KW-0112">Calmodulin-binding</keyword>
<name>A0AA88XPS3_9ASTE</name>
<dbReference type="Gene3D" id="1.20.1110.10">
    <property type="entry name" value="Calcium-transporting ATPase, transmembrane domain"/>
    <property type="match status" value="4"/>
</dbReference>
<dbReference type="Pfam" id="PF00690">
    <property type="entry name" value="Cation_ATPase_N"/>
    <property type="match status" value="1"/>
</dbReference>
<comment type="caution">
    <text evidence="19">The sequence shown here is derived from an EMBL/GenBank/DDBJ whole genome shotgun (WGS) entry which is preliminary data.</text>
</comment>
<keyword evidence="10" id="KW-0460">Magnesium</keyword>
<protein>
    <recommendedName>
        <fullName evidence="17">Calcium-transporting ATPase</fullName>
        <ecNumber evidence="17">7.2.2.10</ecNumber>
    </recommendedName>
</protein>
<evidence type="ECO:0000259" key="18">
    <source>
        <dbReference type="SMART" id="SM00831"/>
    </source>
</evidence>
<feature type="transmembrane region" description="Helical" evidence="17">
    <location>
        <begin position="1086"/>
        <end position="1105"/>
    </location>
</feature>
<evidence type="ECO:0000256" key="2">
    <source>
        <dbReference type="ARBA" id="ARBA00006124"/>
    </source>
</evidence>
<evidence type="ECO:0000256" key="5">
    <source>
        <dbReference type="ARBA" id="ARBA00022692"/>
    </source>
</evidence>
<evidence type="ECO:0000256" key="13">
    <source>
        <dbReference type="ARBA" id="ARBA00022989"/>
    </source>
</evidence>
<dbReference type="FunFam" id="1.20.1110.10:FF:000039">
    <property type="entry name" value="Calcium-transporting ATPase"/>
    <property type="match status" value="1"/>
</dbReference>
<accession>A0AA88XPS3</accession>
<dbReference type="PRINTS" id="PR00121">
    <property type="entry name" value="NAKATPASE"/>
</dbReference>
<dbReference type="InterPro" id="IPR023214">
    <property type="entry name" value="HAD_sf"/>
</dbReference>
<dbReference type="Pfam" id="PF00689">
    <property type="entry name" value="Cation_ATPase_C"/>
    <property type="match status" value="2"/>
</dbReference>
<dbReference type="Gene3D" id="3.40.1110.10">
    <property type="entry name" value="Calcium-transporting ATPase, cytoplasmic domain N"/>
    <property type="match status" value="2"/>
</dbReference>
<reference evidence="19" key="1">
    <citation type="submission" date="2022-12" db="EMBL/GenBank/DDBJ databases">
        <title>Draft genome assemblies for two species of Escallonia (Escalloniales).</title>
        <authorList>
            <person name="Chanderbali A."/>
            <person name="Dervinis C."/>
            <person name="Anghel I."/>
            <person name="Soltis D."/>
            <person name="Soltis P."/>
            <person name="Zapata F."/>
        </authorList>
    </citation>
    <scope>NUCLEOTIDE SEQUENCE</scope>
    <source>
        <strain evidence="19">UCBG64.0493</strain>
        <tissue evidence="19">Leaf</tissue>
    </source>
</reference>
<sequence length="1988" mass="219452">MFLLLQANLDYLDSLLDSPITLSALNKKRWHMAFGFVYCSRALLSHFKAVVARKKSKVSPVAPNRTVAIDILEPHPCFPSVDQSSLTQLVNGKNLDQLAKFDGVEGVASALKTNVESGIHADDEDILRRQEAFGRNTYQKPPTKGFFKFVWEALKDPTILILMVCAALSLGFGMKEDGPKEGWYDGGSIFVAVFLVISVSAISNFRQNRQFDKLSNVSNNIQVQVVRDARRQHVSVYSIVVGDVICLKIGDQVPADGLFLDGHSLQVDESSMTGESDDVEVNHAHNPFLFSGTKVADGYARMLVTSVGMNTMWGEMMSTISRDTDEQTPLQARLNELTSSIGKVGLAVAFLVLLVLLIRYFTGNTEDENGNTEFNGSKTKVDDIVNAVVGIVAAAVTIVVVAIPEGLPLAVTLTLAYSMKRMMADQAMVRKLSACETMGSATTICTDKTGTLTLNQMKVAKFWLGQESMEGRSSTSIKENVLEFLHQGVGLNTTGSVYRPTSGSDIEFSGSPTEKAILSWAVLELNMDMEKMKEGCRILHVEVFNSEKKRSGVLMKKNADDTVHVHWKGAAEMILAMCSHYYDPTGEMMALDDTERSRFDRLIQGMAASSLRCIAFAHKQVQETTEEEKIDDKCLTLLGLVGLKDPCRPGVKKAVEDCQFAGVNIKMITGDNVFTARAIATECGILKPNEDMNSVSAGEVPLTAVQLLWVNLIMDTLGALALSTERPTKELMNKKPVGRTAPLITNIMWRNLLAQALYQIAVLLTLQFGGEEIFGVNAKVRDTLIFNTFVLCQVFNEFNARKLEKKNVFEGIHKNKLFLGIIGITIILQVVMVEFLKKFADTERLNWGQWGVCIGLAAVSWPIGWLVKYIPVPETPFFSLLKWQKLNWGSITRITSGKYRIEETVYWLDEEHFDGIWIEVGGEKIFGVNAELRLCALPVSGWILCKDHSPRGDGDFLKNFVDTEEGAECLLELLLDLGLQVRDEKATLMSTSIEVELVRFSGIDISSITKLVKRKDQRSLEELGGVAGIATALETNVEDGINAKTFYEFALDALIDPMILILLSCAVLSIGFGIRNYGLREGWREGAIALVAVLATVIISARSNFWPEKQYQELSKASSNILQVDVVRHGQSQRIPISNVVVGDVVFLMPGDQVPADGLFLRGISIQVENLLNGKAESLKVDSLNNLFLFSGSSVVHGHAQMLVTAVGRNRKSRIIHLDWRLIEQCENLTSFIGKAGRAVALLVLLVVLVRFFAASIYNETLHRVPGGGETKFLDVVAALVGIATTPAMIALASTPKGLLLAVKISLAYSMKRMMDADVLLKRPSLCHVIGQATTICTNITGSLTSDSKEVTKFWLGLSSIEGVPCNLIAPYVLELLHQGTGLNTSLPPSKLSESPLKTEKAIFDWAVQKFGMDIEALKRSCTIIGTEYFNPENKQSGVLIQTADKSFHVHRKGEPDVILRMCSQYYETTGIVKAMNKNERELLEHTIEGIAKDDLRCIALAHKKISIEEFFTSSPLILLGLVGLRSLLRPGVKKALNDCIGAGVTLKLITGDSMFTASNVATECGILEAGTNQHNIVVEGQEFRNYTSEERLEKVDDIRVMARATPLDKFLFVQCLKDKGNVVAFLGRGIGDVRALKEADIGLCFGSRSAEMAKACSEIIILNNEFPSAVDILRWGRGTYDGIQAYTEFLLTASFVALIIDSVMEISPRELRGVHFIEVVSQGKCPFPVFQLMWLKLIVGTVAALTLVVKQLPGEIMHKPPRDRKEPLINNIMIRKILVQSLYQVATLLTIHFKGNTLFKASNKVQTTMISHTYFLCQVFNMFTATSFEQNFFEEIQKKKLVWTINGITVVFQALMVGVFGRYSDTARLDTGQWGICIAIAAVSWPISWLVKCIPILNISFFRNVRWPGLQIEAENRSNSSIRAKPRLMTLLMLQRALLPMLSFVVVALPEGLALAIALSLAYSTTFLAFDSNMFGRKCLGKSGHIS</sequence>
<proteinExistence type="inferred from homology"/>
<dbReference type="SUPFAM" id="SSF81653">
    <property type="entry name" value="Calcium ATPase, transduction domain A"/>
    <property type="match status" value="2"/>
</dbReference>
<keyword evidence="5 17" id="KW-0812">Transmembrane</keyword>
<dbReference type="InterPro" id="IPR001757">
    <property type="entry name" value="P_typ_ATPase"/>
</dbReference>
<evidence type="ECO:0000256" key="17">
    <source>
        <dbReference type="RuleBase" id="RU361146"/>
    </source>
</evidence>
<feature type="transmembrane region" description="Helical" evidence="17">
    <location>
        <begin position="847"/>
        <end position="867"/>
    </location>
</feature>
<evidence type="ECO:0000256" key="16">
    <source>
        <dbReference type="ARBA" id="ARBA00048694"/>
    </source>
</evidence>
<evidence type="ECO:0000256" key="1">
    <source>
        <dbReference type="ARBA" id="ARBA00004141"/>
    </source>
</evidence>
<feature type="transmembrane region" description="Helical" evidence="17">
    <location>
        <begin position="1873"/>
        <end position="1892"/>
    </location>
</feature>
<comment type="caution">
    <text evidence="17">Lacks conserved residue(s) required for the propagation of feature annotation.</text>
</comment>
<dbReference type="SUPFAM" id="SSF56784">
    <property type="entry name" value="HAD-like"/>
    <property type="match status" value="2"/>
</dbReference>
<dbReference type="PANTHER" id="PTHR24093">
    <property type="entry name" value="CATION TRANSPORTING ATPASE"/>
    <property type="match status" value="1"/>
</dbReference>
<evidence type="ECO:0000256" key="14">
    <source>
        <dbReference type="ARBA" id="ARBA00023065"/>
    </source>
</evidence>
<dbReference type="GO" id="GO:0005524">
    <property type="term" value="F:ATP binding"/>
    <property type="evidence" value="ECO:0007669"/>
    <property type="project" value="UniProtKB-KW"/>
</dbReference>
<dbReference type="GO" id="GO:0016887">
    <property type="term" value="F:ATP hydrolysis activity"/>
    <property type="evidence" value="ECO:0007669"/>
    <property type="project" value="InterPro"/>
</dbReference>
<dbReference type="GO" id="GO:0005886">
    <property type="term" value="C:plasma membrane"/>
    <property type="evidence" value="ECO:0007669"/>
    <property type="project" value="TreeGrafter"/>
</dbReference>
<dbReference type="FunFam" id="3.40.1110.10:FF:000013">
    <property type="entry name" value="Calcium-transporting ATPase"/>
    <property type="match status" value="1"/>
</dbReference>
<dbReference type="InterPro" id="IPR018303">
    <property type="entry name" value="ATPase_P-typ_P_site"/>
</dbReference>
<evidence type="ECO:0000256" key="10">
    <source>
        <dbReference type="ARBA" id="ARBA00022842"/>
    </source>
</evidence>
<dbReference type="GO" id="GO:0005516">
    <property type="term" value="F:calmodulin binding"/>
    <property type="evidence" value="ECO:0007669"/>
    <property type="project" value="UniProtKB-KW"/>
</dbReference>
<dbReference type="EC" id="7.2.2.10" evidence="17"/>
<evidence type="ECO:0000256" key="4">
    <source>
        <dbReference type="ARBA" id="ARBA00022568"/>
    </source>
</evidence>
<feature type="transmembrane region" description="Helical" evidence="17">
    <location>
        <begin position="1054"/>
        <end position="1074"/>
    </location>
</feature>
<evidence type="ECO:0000256" key="11">
    <source>
        <dbReference type="ARBA" id="ARBA00022860"/>
    </source>
</evidence>
<evidence type="ECO:0000256" key="9">
    <source>
        <dbReference type="ARBA" id="ARBA00022840"/>
    </source>
</evidence>
<dbReference type="PRINTS" id="PR00119">
    <property type="entry name" value="CATATPASE"/>
</dbReference>
<keyword evidence="15 17" id="KW-0472">Membrane</keyword>
<dbReference type="InterPro" id="IPR023299">
    <property type="entry name" value="ATPase_P-typ_cyto_dom_N"/>
</dbReference>
<keyword evidence="20" id="KW-1185">Reference proteome</keyword>